<dbReference type="PROSITE" id="PS51257">
    <property type="entry name" value="PROKAR_LIPOPROTEIN"/>
    <property type="match status" value="1"/>
</dbReference>
<reference evidence="2 3" key="1">
    <citation type="submission" date="2015-02" db="EMBL/GenBank/DDBJ databases">
        <title>Complete genome sequence of Kangiella geojedonensis strain YCS-5T.</title>
        <authorList>
            <person name="Kim K.M."/>
        </authorList>
    </citation>
    <scope>NUCLEOTIDE SEQUENCE [LARGE SCALE GENOMIC DNA]</scope>
    <source>
        <strain evidence="2 3">YCS-5</strain>
    </source>
</reference>
<dbReference type="EMBL" id="CP010975">
    <property type="protein sequence ID" value="AKE52768.1"/>
    <property type="molecule type" value="Genomic_DNA"/>
</dbReference>
<evidence type="ECO:0000313" key="3">
    <source>
        <dbReference type="Proteomes" id="UP000034071"/>
    </source>
</evidence>
<gene>
    <name evidence="2" type="ORF">TQ33_1830</name>
</gene>
<name>A0A0F6RCV7_9GAMM</name>
<protein>
    <recommendedName>
        <fullName evidence="4">Lipoprotein</fullName>
    </recommendedName>
</protein>
<accession>A0A0F6RCV7</accession>
<feature type="signal peptide" evidence="1">
    <location>
        <begin position="1"/>
        <end position="21"/>
    </location>
</feature>
<evidence type="ECO:0008006" key="4">
    <source>
        <dbReference type="Google" id="ProtNLM"/>
    </source>
</evidence>
<dbReference type="AlphaFoldDB" id="A0A0F6RCV7"/>
<proteinExistence type="predicted"/>
<keyword evidence="1" id="KW-0732">Signal</keyword>
<sequence>MKNFMVLITISVMALLLAACAGARKGYSAEQCRQTIDTAYEELSFAKSEGFAGTVNYTKAASLLTAAKTNQTFESYDACVENAEKARYYIKESKKGE</sequence>
<dbReference type="KEGG" id="kge:TQ33_1830"/>
<dbReference type="STRING" id="914150.TQ33_1830"/>
<evidence type="ECO:0000256" key="1">
    <source>
        <dbReference type="SAM" id="SignalP"/>
    </source>
</evidence>
<dbReference type="RefSeq" id="WP_046561798.1">
    <property type="nucleotide sequence ID" value="NZ_CP010975.1"/>
</dbReference>
<dbReference type="OrthoDB" id="5616115at2"/>
<dbReference type="HOGENOM" id="CLU_162019_0_0_6"/>
<dbReference type="Proteomes" id="UP000034071">
    <property type="component" value="Chromosome"/>
</dbReference>
<keyword evidence="3" id="KW-1185">Reference proteome</keyword>
<feature type="chain" id="PRO_5002508952" description="Lipoprotein" evidence="1">
    <location>
        <begin position="22"/>
        <end position="97"/>
    </location>
</feature>
<evidence type="ECO:0000313" key="2">
    <source>
        <dbReference type="EMBL" id="AKE52768.1"/>
    </source>
</evidence>
<organism evidence="2 3">
    <name type="scientific">Kangiella geojedonensis</name>
    <dbReference type="NCBI Taxonomy" id="914150"/>
    <lineage>
        <taxon>Bacteria</taxon>
        <taxon>Pseudomonadati</taxon>
        <taxon>Pseudomonadota</taxon>
        <taxon>Gammaproteobacteria</taxon>
        <taxon>Kangiellales</taxon>
        <taxon>Kangiellaceae</taxon>
        <taxon>Kangiella</taxon>
    </lineage>
</organism>